<accession>A0ABU9DVU8</accession>
<gene>
    <name evidence="2" type="ORF">WMW72_28690</name>
</gene>
<sequence length="331" mass="35285">MKTKRMGRISAAVLSFSLLLSGSAFAEEQSTPNTPVISEKKLPLNVYFSEITPSQFETIHALTTFWNKAGVYMSKNTNGNQGVVCGEFTADSTDAVFLLHTLNGGTTYNVSLKYDNGTLVSGHSTLQVGSGGVFTNLTIGTKYKFAVSSNDVSSTGGNATFTVKSVNTLDKGYQLVNGDVYDKHGNLLIDMENGFTPDGYTLSPDFSVVYGDYTTEGTVSLRAIDIFNGTISVPQNTDGTQSVKLGSDFSFTSSEPDFYVEYASGTVAGVNFGLNNMTTGQAVKWFSNVQADKFNTFTGAYNSSRPGDKFNVKASGQGGSGNVSVTVKILQ</sequence>
<keyword evidence="3" id="KW-1185">Reference proteome</keyword>
<dbReference type="Proteomes" id="UP001469365">
    <property type="component" value="Unassembled WGS sequence"/>
</dbReference>
<evidence type="ECO:0000313" key="2">
    <source>
        <dbReference type="EMBL" id="MEK8131893.1"/>
    </source>
</evidence>
<dbReference type="EMBL" id="JBBPCC010000024">
    <property type="protein sequence ID" value="MEK8131893.1"/>
    <property type="molecule type" value="Genomic_DNA"/>
</dbReference>
<feature type="signal peptide" evidence="1">
    <location>
        <begin position="1"/>
        <end position="26"/>
    </location>
</feature>
<evidence type="ECO:0000313" key="3">
    <source>
        <dbReference type="Proteomes" id="UP001469365"/>
    </source>
</evidence>
<feature type="chain" id="PRO_5045766544" evidence="1">
    <location>
        <begin position="27"/>
        <end position="331"/>
    </location>
</feature>
<reference evidence="2 3" key="1">
    <citation type="submission" date="2024-04" db="EMBL/GenBank/DDBJ databases">
        <title>draft genome sequnece of Paenibacillus filicis.</title>
        <authorList>
            <person name="Kim D.-U."/>
        </authorList>
    </citation>
    <scope>NUCLEOTIDE SEQUENCE [LARGE SCALE GENOMIC DNA]</scope>
    <source>
        <strain evidence="2 3">KACC14197</strain>
    </source>
</reference>
<protein>
    <submittedName>
        <fullName evidence="2">Uncharacterized protein</fullName>
    </submittedName>
</protein>
<keyword evidence="1" id="KW-0732">Signal</keyword>
<organism evidence="2 3">
    <name type="scientific">Paenibacillus filicis</name>
    <dbReference type="NCBI Taxonomy" id="669464"/>
    <lineage>
        <taxon>Bacteria</taxon>
        <taxon>Bacillati</taxon>
        <taxon>Bacillota</taxon>
        <taxon>Bacilli</taxon>
        <taxon>Bacillales</taxon>
        <taxon>Paenibacillaceae</taxon>
        <taxon>Paenibacillus</taxon>
    </lineage>
</organism>
<evidence type="ECO:0000256" key="1">
    <source>
        <dbReference type="SAM" id="SignalP"/>
    </source>
</evidence>
<name>A0ABU9DVU8_9BACL</name>
<proteinExistence type="predicted"/>
<dbReference type="RefSeq" id="WP_341419019.1">
    <property type="nucleotide sequence ID" value="NZ_JBBPCC010000024.1"/>
</dbReference>
<comment type="caution">
    <text evidence="2">The sequence shown here is derived from an EMBL/GenBank/DDBJ whole genome shotgun (WGS) entry which is preliminary data.</text>
</comment>